<accession>A0A645GYX2</accession>
<proteinExistence type="predicted"/>
<organism evidence="1">
    <name type="scientific">bioreactor metagenome</name>
    <dbReference type="NCBI Taxonomy" id="1076179"/>
    <lineage>
        <taxon>unclassified sequences</taxon>
        <taxon>metagenomes</taxon>
        <taxon>ecological metagenomes</taxon>
    </lineage>
</organism>
<reference evidence="1" key="1">
    <citation type="submission" date="2019-08" db="EMBL/GenBank/DDBJ databases">
        <authorList>
            <person name="Kucharzyk K."/>
            <person name="Murdoch R.W."/>
            <person name="Higgins S."/>
            <person name="Loffler F."/>
        </authorList>
    </citation>
    <scope>NUCLEOTIDE SEQUENCE</scope>
</reference>
<comment type="caution">
    <text evidence="1">The sequence shown here is derived from an EMBL/GenBank/DDBJ whole genome shotgun (WGS) entry which is preliminary data.</text>
</comment>
<protein>
    <submittedName>
        <fullName evidence="1">Uncharacterized protein</fullName>
    </submittedName>
</protein>
<dbReference type="EMBL" id="VSSQ01082232">
    <property type="protein sequence ID" value="MPN30929.1"/>
    <property type="molecule type" value="Genomic_DNA"/>
</dbReference>
<dbReference type="AlphaFoldDB" id="A0A645GYX2"/>
<name>A0A645GYX2_9ZZZZ</name>
<gene>
    <name evidence="1" type="ORF">SDC9_178400</name>
</gene>
<evidence type="ECO:0000313" key="1">
    <source>
        <dbReference type="EMBL" id="MPN30929.1"/>
    </source>
</evidence>
<sequence length="198" mass="22106">MFRHTAKAAARHDLDEIRAVFDLPTHRLKNGIRTVHFNRTNIAMRFMATGRRDAKPAYIQPRAADDTRLDSALQRGGGAAYGTKIAHGGDTAQQLIPCVPRRIKHTMRIGAVFNGGSTLQENARAARKIPAVNVHVQIGKPWDQIFALRTERFLPRQFFAYFCNASILYPDIAVIRRAAGAVNNVAVLDNHTYCSPFQ</sequence>